<comment type="caution">
    <text evidence="2">The sequence shown here is derived from an EMBL/GenBank/DDBJ whole genome shotgun (WGS) entry which is preliminary data.</text>
</comment>
<evidence type="ECO:0000256" key="1">
    <source>
        <dbReference type="SAM" id="Coils"/>
    </source>
</evidence>
<keyword evidence="3" id="KW-1185">Reference proteome</keyword>
<keyword evidence="1" id="KW-0175">Coiled coil</keyword>
<dbReference type="Proteomes" id="UP001065549">
    <property type="component" value="Unassembled WGS sequence"/>
</dbReference>
<dbReference type="EMBL" id="JAOSHN010000002">
    <property type="protein sequence ID" value="MCU7378137.1"/>
    <property type="molecule type" value="Genomic_DNA"/>
</dbReference>
<dbReference type="RefSeq" id="WP_269478450.1">
    <property type="nucleotide sequence ID" value="NZ_JAOSHN010000002.1"/>
</dbReference>
<name>A0A9J6QLU1_9FIRM</name>
<reference evidence="2" key="1">
    <citation type="submission" date="2022-09" db="EMBL/GenBank/DDBJ databases">
        <title>Culturomic study of gut microbiota in children with autism spectrum disorder.</title>
        <authorList>
            <person name="Efimov B.A."/>
            <person name="Chaplin A.V."/>
            <person name="Sokolova S.R."/>
            <person name="Pikina A.P."/>
            <person name="Korzhanova M."/>
            <person name="Belova V."/>
            <person name="Korostin D."/>
        </authorList>
    </citation>
    <scope>NUCLEOTIDE SEQUENCE</scope>
    <source>
        <strain evidence="2">ASD5510</strain>
    </source>
</reference>
<organism evidence="2 3">
    <name type="scientific">Hominibacterium faecale</name>
    <dbReference type="NCBI Taxonomy" id="2839743"/>
    <lineage>
        <taxon>Bacteria</taxon>
        <taxon>Bacillati</taxon>
        <taxon>Bacillota</taxon>
        <taxon>Clostridia</taxon>
        <taxon>Peptostreptococcales</taxon>
        <taxon>Anaerovoracaceae</taxon>
        <taxon>Hominibacterium</taxon>
    </lineage>
</organism>
<sequence>MGNTQHDNKVGATVIAKIYGVTVKQIDNLRRDGVIKSEGRPARYDLIPTLQALYEYQRRIIKSNGKSDENRRNEAIKLDAEARLKQAKAEMAELELQELQGEMHRAEDVEAITTNIVFAVRSFLLAMPNRLAIDVYNAKSKTQVSEVIKKEIYQILEQLANLDYDKADYKKLVRERKGLREDEDDL</sequence>
<evidence type="ECO:0000313" key="3">
    <source>
        <dbReference type="Proteomes" id="UP001065549"/>
    </source>
</evidence>
<gene>
    <name evidence="2" type="ORF">OBO34_07190</name>
</gene>
<dbReference type="AlphaFoldDB" id="A0A9J6QLU1"/>
<evidence type="ECO:0000313" key="2">
    <source>
        <dbReference type="EMBL" id="MCU7378137.1"/>
    </source>
</evidence>
<protein>
    <submittedName>
        <fullName evidence="2">Protoporphyrinogen oxidase</fullName>
    </submittedName>
</protein>
<proteinExistence type="predicted"/>
<accession>A0A9J6QLU1</accession>
<feature type="coiled-coil region" evidence="1">
    <location>
        <begin position="70"/>
        <end position="109"/>
    </location>
</feature>